<dbReference type="AlphaFoldDB" id="A0ABD6DHW0"/>
<dbReference type="Proteomes" id="UP001597034">
    <property type="component" value="Unassembled WGS sequence"/>
</dbReference>
<dbReference type="InterPro" id="IPR039261">
    <property type="entry name" value="FNR_nucleotide-bd"/>
</dbReference>
<dbReference type="SUPFAM" id="SSF52343">
    <property type="entry name" value="Ferredoxin reductase-like, C-terminal NADP-linked domain"/>
    <property type="match status" value="1"/>
</dbReference>
<sequence>MDVPRHLGHHEAAAELPLVTESATVTDVTVMDENRVDEVEQVVRALLDRNDVGDWYDEEEIGSDVDWEDLQSRAAEAGFSDAELDALSDLGGRFVRPYPSLLRVRVRIDDDTPFEFAPGQYATVTFDGHPRPYSIASSPTRNEVEFCIRRVPGGRLTTDLFQHLDEGDEVTVRGPNGEMVLGPPSANDLVFLATGTGVAPFKGMVDYLFDTGRNVVDGVERDVWVFLGCAWEDDLAYREAFREYDRRYDGFHFVPTLTREHHLTDWTGESDYVQRVLLKYVDDDAVDTDELRPELARFVAEPPARAVAARIDPGSVDVYACGISAMVEQLVAATRVIGVPRDATQFEGFG</sequence>
<keyword evidence="3" id="KW-1185">Reference proteome</keyword>
<comment type="caution">
    <text evidence="2">The sequence shown here is derived from an EMBL/GenBank/DDBJ whole genome shotgun (WGS) entry which is preliminary data.</text>
</comment>
<dbReference type="InterPro" id="IPR001709">
    <property type="entry name" value="Flavoprot_Pyr_Nucl_cyt_Rdtase"/>
</dbReference>
<dbReference type="Gene3D" id="3.40.50.80">
    <property type="entry name" value="Nucleotide-binding domain of ferredoxin-NADP reductase (FNR) module"/>
    <property type="match status" value="1"/>
</dbReference>
<dbReference type="RefSeq" id="WP_256398858.1">
    <property type="nucleotide sequence ID" value="NZ_JANHJR010000001.1"/>
</dbReference>
<reference evidence="2 3" key="1">
    <citation type="journal article" date="2019" name="Int. J. Syst. Evol. Microbiol.">
        <title>The Global Catalogue of Microorganisms (GCM) 10K type strain sequencing project: providing services to taxonomists for standard genome sequencing and annotation.</title>
        <authorList>
            <consortium name="The Broad Institute Genomics Platform"/>
            <consortium name="The Broad Institute Genome Sequencing Center for Infectious Disease"/>
            <person name="Wu L."/>
            <person name="Ma J."/>
        </authorList>
    </citation>
    <scope>NUCLEOTIDE SEQUENCE [LARGE SCALE GENOMIC DNA]</scope>
    <source>
        <strain evidence="2 3">CGMCC 1.10390</strain>
    </source>
</reference>
<gene>
    <name evidence="2" type="ORF">ACFSBL_08025</name>
</gene>
<evidence type="ECO:0000259" key="1">
    <source>
        <dbReference type="PROSITE" id="PS51384"/>
    </source>
</evidence>
<dbReference type="InterPro" id="IPR050415">
    <property type="entry name" value="MRET"/>
</dbReference>
<organism evidence="2 3">
    <name type="scientific">Haloarchaeobius litoreus</name>
    <dbReference type="NCBI Taxonomy" id="755306"/>
    <lineage>
        <taxon>Archaea</taxon>
        <taxon>Methanobacteriati</taxon>
        <taxon>Methanobacteriota</taxon>
        <taxon>Stenosarchaea group</taxon>
        <taxon>Halobacteria</taxon>
        <taxon>Halobacteriales</taxon>
        <taxon>Halorubellaceae</taxon>
        <taxon>Haloarchaeobius</taxon>
    </lineage>
</organism>
<dbReference type="InterPro" id="IPR008333">
    <property type="entry name" value="Cbr1-like_FAD-bd_dom"/>
</dbReference>
<dbReference type="InterPro" id="IPR017938">
    <property type="entry name" value="Riboflavin_synthase-like_b-brl"/>
</dbReference>
<dbReference type="Pfam" id="PF00175">
    <property type="entry name" value="NAD_binding_1"/>
    <property type="match status" value="1"/>
</dbReference>
<feature type="domain" description="FAD-binding FR-type" evidence="1">
    <location>
        <begin position="77"/>
        <end position="182"/>
    </location>
</feature>
<dbReference type="PANTHER" id="PTHR47354:SF5">
    <property type="entry name" value="PROTEIN RFBI"/>
    <property type="match status" value="1"/>
</dbReference>
<evidence type="ECO:0000313" key="3">
    <source>
        <dbReference type="Proteomes" id="UP001597034"/>
    </source>
</evidence>
<accession>A0ABD6DHW0</accession>
<proteinExistence type="predicted"/>
<dbReference type="InterPro" id="IPR001433">
    <property type="entry name" value="OxRdtase_FAD/NAD-bd"/>
</dbReference>
<dbReference type="InterPro" id="IPR017927">
    <property type="entry name" value="FAD-bd_FR_type"/>
</dbReference>
<dbReference type="PANTHER" id="PTHR47354">
    <property type="entry name" value="NADH OXIDOREDUCTASE HCR"/>
    <property type="match status" value="1"/>
</dbReference>
<dbReference type="SUPFAM" id="SSF63380">
    <property type="entry name" value="Riboflavin synthase domain-like"/>
    <property type="match status" value="1"/>
</dbReference>
<dbReference type="Gene3D" id="2.40.30.10">
    <property type="entry name" value="Translation factors"/>
    <property type="match status" value="1"/>
</dbReference>
<dbReference type="PRINTS" id="PR00371">
    <property type="entry name" value="FPNCR"/>
</dbReference>
<dbReference type="EMBL" id="JBHUDO010000002">
    <property type="protein sequence ID" value="MFD1645626.1"/>
    <property type="molecule type" value="Genomic_DNA"/>
</dbReference>
<name>A0ABD6DHW0_9EURY</name>
<evidence type="ECO:0000313" key="2">
    <source>
        <dbReference type="EMBL" id="MFD1645626.1"/>
    </source>
</evidence>
<dbReference type="PRINTS" id="PR00410">
    <property type="entry name" value="PHEHYDRXLASE"/>
</dbReference>
<dbReference type="PROSITE" id="PS51384">
    <property type="entry name" value="FAD_FR"/>
    <property type="match status" value="1"/>
</dbReference>
<protein>
    <submittedName>
        <fullName evidence="2">Ferredoxin--NADP reductase</fullName>
    </submittedName>
</protein>
<dbReference type="Pfam" id="PF00970">
    <property type="entry name" value="FAD_binding_6"/>
    <property type="match status" value="1"/>
</dbReference>